<dbReference type="EMBL" id="JH650968">
    <property type="protein sequence ID" value="EXA52071.1"/>
    <property type="molecule type" value="Genomic_DNA"/>
</dbReference>
<reference evidence="1" key="1">
    <citation type="submission" date="2011-10" db="EMBL/GenBank/DDBJ databases">
        <title>The Genome Sequence of Fusarium oxysporum HDV247.</title>
        <authorList>
            <consortium name="The Broad Institute Genome Sequencing Platform"/>
            <person name="Ma L.-J."/>
            <person name="Gale L.R."/>
            <person name="Schwartz D.C."/>
            <person name="Zhou S."/>
            <person name="Corby-Kistler H."/>
            <person name="Young S.K."/>
            <person name="Zeng Q."/>
            <person name="Gargeya S."/>
            <person name="Fitzgerald M."/>
            <person name="Haas B."/>
            <person name="Abouelleil A."/>
            <person name="Alvarado L."/>
            <person name="Arachchi H.M."/>
            <person name="Berlin A."/>
            <person name="Brown A."/>
            <person name="Chapman S.B."/>
            <person name="Chen Z."/>
            <person name="Dunbar C."/>
            <person name="Freedman E."/>
            <person name="Gearin G."/>
            <person name="Goldberg J."/>
            <person name="Griggs A."/>
            <person name="Gujja S."/>
            <person name="Heiman D."/>
            <person name="Howarth C."/>
            <person name="Larson L."/>
            <person name="Lui A."/>
            <person name="MacDonald P.J.P."/>
            <person name="Montmayeur A."/>
            <person name="Murphy C."/>
            <person name="Neiman D."/>
            <person name="Pearson M."/>
            <person name="Priest M."/>
            <person name="Roberts A."/>
            <person name="Saif S."/>
            <person name="Shea T."/>
            <person name="Shenoy N."/>
            <person name="Sisk P."/>
            <person name="Stolte C."/>
            <person name="Sykes S."/>
            <person name="Wortman J."/>
            <person name="Nusbaum C."/>
            <person name="Birren B."/>
        </authorList>
    </citation>
    <scope>NUCLEOTIDE SEQUENCE [LARGE SCALE GENOMIC DNA]</scope>
    <source>
        <strain evidence="1">HDV247</strain>
    </source>
</reference>
<gene>
    <name evidence="1" type="ORF">FOVG_00509</name>
</gene>
<sequence>MVKSLHIFCSFSSTQAAAMSFSCQGLCAAPDSWVVAVIGVLER</sequence>
<dbReference type="PROSITE" id="PS51257">
    <property type="entry name" value="PROKAR_LIPOPROTEIN"/>
    <property type="match status" value="1"/>
</dbReference>
<name>W9Q9Y6_FUSOX</name>
<dbReference type="Proteomes" id="UP000030751">
    <property type="component" value="Unassembled WGS sequence"/>
</dbReference>
<evidence type="ECO:0000313" key="1">
    <source>
        <dbReference type="EMBL" id="EXA52071.1"/>
    </source>
</evidence>
<protein>
    <submittedName>
        <fullName evidence="1">Uncharacterized protein</fullName>
    </submittedName>
</protein>
<dbReference type="HOGENOM" id="CLU_3242236_0_0_1"/>
<organism evidence="1">
    <name type="scientific">Fusarium oxysporum f. sp. pisi HDV247</name>
    <dbReference type="NCBI Taxonomy" id="1080344"/>
    <lineage>
        <taxon>Eukaryota</taxon>
        <taxon>Fungi</taxon>
        <taxon>Dikarya</taxon>
        <taxon>Ascomycota</taxon>
        <taxon>Pezizomycotina</taxon>
        <taxon>Sordariomycetes</taxon>
        <taxon>Hypocreomycetidae</taxon>
        <taxon>Hypocreales</taxon>
        <taxon>Nectriaceae</taxon>
        <taxon>Fusarium</taxon>
        <taxon>Fusarium oxysporum species complex</taxon>
    </lineage>
</organism>
<accession>W9Q9Y6</accession>
<reference evidence="1" key="2">
    <citation type="submission" date="2012-05" db="EMBL/GenBank/DDBJ databases">
        <title>Annotation of the Genome Sequence of Fusarium oxysporum HDV247.</title>
        <authorList>
            <consortium name="The Broad Institute Genomics Platform"/>
            <person name="Ma L.-J."/>
            <person name="Corby-Kistler H."/>
            <person name="Broz K."/>
            <person name="Gale L.R."/>
            <person name="Jonkers W."/>
            <person name="O'Donnell K."/>
            <person name="Ploetz R."/>
            <person name="Steinberg C."/>
            <person name="Schwartz D.C."/>
            <person name="VanEtten H."/>
            <person name="Zhou S."/>
            <person name="Young S.K."/>
            <person name="Zeng Q."/>
            <person name="Gargeya S."/>
            <person name="Fitzgerald M."/>
            <person name="Abouelleil A."/>
            <person name="Alvarado L."/>
            <person name="Chapman S.B."/>
            <person name="Gainer-Dewar J."/>
            <person name="Goldberg J."/>
            <person name="Griggs A."/>
            <person name="Gujja S."/>
            <person name="Hansen M."/>
            <person name="Howarth C."/>
            <person name="Imamovic A."/>
            <person name="Ireland A."/>
            <person name="Larimer J."/>
            <person name="McCowan C."/>
            <person name="Murphy C."/>
            <person name="Pearson M."/>
            <person name="Poon T.W."/>
            <person name="Priest M."/>
            <person name="Roberts A."/>
            <person name="Saif S."/>
            <person name="Shea T."/>
            <person name="Sykes S."/>
            <person name="Wortman J."/>
            <person name="Nusbaum C."/>
            <person name="Birren B."/>
        </authorList>
    </citation>
    <scope>NUCLEOTIDE SEQUENCE</scope>
    <source>
        <strain evidence="1">HDV247</strain>
    </source>
</reference>
<proteinExistence type="predicted"/>
<dbReference type="AlphaFoldDB" id="W9Q9Y6"/>